<comment type="caution">
    <text evidence="11">The sequence shown here is derived from an EMBL/GenBank/DDBJ whole genome shotgun (WGS) entry which is preliminary data.</text>
</comment>
<feature type="compositionally biased region" description="Basic and acidic residues" evidence="9">
    <location>
        <begin position="383"/>
        <end position="410"/>
    </location>
</feature>
<dbReference type="PANTHER" id="PTHR24399:SF23">
    <property type="entry name" value="C2H2-TYPE DOMAIN-CONTAINING PROTEIN"/>
    <property type="match status" value="1"/>
</dbReference>
<keyword evidence="6" id="KW-0804">Transcription</keyword>
<feature type="domain" description="C2H2-type" evidence="10">
    <location>
        <begin position="759"/>
        <end position="787"/>
    </location>
</feature>
<keyword evidence="5" id="KW-0805">Transcription regulation</keyword>
<dbReference type="PROSITE" id="PS50157">
    <property type="entry name" value="ZINC_FINGER_C2H2_2"/>
    <property type="match status" value="9"/>
</dbReference>
<sequence length="944" mass="109373">MDSKKVPTYRCLICNLGPCFDSSSLAQHKKVSETISQHLEVIFILSKVLEVPKENLQTYLMTWGSPQVWLSMCSKCKKLVREAKSIYDEMLRSLKNFRGVQEKIVGIIRRTSSENVGPPTHENVGSTMITNVTRQFVTIHDYGSFTDPFVTGDRRANQILQNQEWNDLMKIDEVKQEILSDSNMEDAPVDPDLDSAVEVNNMSDGKISTLESDNRMVDELRNASYQGVEKDCNRAFRTQKDLGNHLVKDHGKAKKVETFEKCMKCGLTFPTDKFSLHMDMHHPDDDPNAMIVLTAEGIALTPDCIFAESSDVKTPLNKAKVESSPVTFTFECHICLKQQRYFRDQELLDQHLQLHKSSPHHCFICLSVFRDSAALARHICNSHPEHKPPPSRAKPGEGKKRKQLGKDSKGAKKNKTTLPKTRTTRSKKAQIIETSDEDEADYEDAKDGEVLLGDDEWRPVTESKVRRTQHSEQEKSLQNQADEENIIYCPLCATFTFSPNKREKLCEHLETCKGNDNDNEVSQVLELSCPLCNNYKCYMNEKSNLIEHVIDCRGTSIETGIGLTDRIFKCNLCPQTKYMKLNTFLEHFMFHKKNIYKCSKCPRRFNLNIGLNAHWRLHHKDYVNVQSSHRYTTDFSTPEVPWWCEVCNEKFSDDESRDLHLQTIHHIELSKTHMCQECSKGYSSPEELKLHQCTSHVSSTSEYKCDVCQQHFLTSKLLRLHIRDNHLSDLFVCDVCGTECRSRSAFKTHLQLHKEVKDHVCDVCGRSFTTSQYLRNHKFQEHVPPDDTINPCTCPICKKKFNNPSYRNKHIMSVHEKRHRYSCDKCGNGFLERSKLKLHLVKIHGIGESKKHICPVEDCKKEFWMMPAFRSHMSRHENKPQFKCEYCGKEFFCNSHRRRHEKIHTNAETKPYQCEICNKRFPVRNYLYIHMKSHKNKQEVAETE</sequence>
<evidence type="ECO:0000256" key="9">
    <source>
        <dbReference type="SAM" id="MobiDB-lite"/>
    </source>
</evidence>
<accession>A0ABP1RVU7</accession>
<dbReference type="SUPFAM" id="SSF57667">
    <property type="entry name" value="beta-beta-alpha zinc fingers"/>
    <property type="match status" value="6"/>
</dbReference>
<dbReference type="InterPro" id="IPR013087">
    <property type="entry name" value="Znf_C2H2_type"/>
</dbReference>
<feature type="domain" description="C2H2-type" evidence="10">
    <location>
        <begin position="596"/>
        <end position="623"/>
    </location>
</feature>
<evidence type="ECO:0000256" key="1">
    <source>
        <dbReference type="ARBA" id="ARBA00004123"/>
    </source>
</evidence>
<keyword evidence="7" id="KW-0539">Nucleus</keyword>
<comment type="subcellular location">
    <subcellularLocation>
        <location evidence="1">Nucleus</location>
    </subcellularLocation>
</comment>
<keyword evidence="8" id="KW-0863">Zinc-finger</keyword>
<feature type="region of interest" description="Disordered" evidence="9">
    <location>
        <begin position="380"/>
        <end position="478"/>
    </location>
</feature>
<keyword evidence="4" id="KW-0862">Zinc</keyword>
<feature type="domain" description="C2H2-type" evidence="10">
    <location>
        <begin position="912"/>
        <end position="939"/>
    </location>
</feature>
<evidence type="ECO:0000256" key="2">
    <source>
        <dbReference type="ARBA" id="ARBA00022723"/>
    </source>
</evidence>
<feature type="domain" description="C2H2-type" evidence="10">
    <location>
        <begin position="703"/>
        <end position="726"/>
    </location>
</feature>
<name>A0ABP1RVU7_9HEXA</name>
<keyword evidence="2" id="KW-0479">Metal-binding</keyword>
<dbReference type="PROSITE" id="PS00028">
    <property type="entry name" value="ZINC_FINGER_C2H2_1"/>
    <property type="match status" value="10"/>
</dbReference>
<proteinExistence type="predicted"/>
<dbReference type="EMBL" id="CAXLJM020000114">
    <property type="protein sequence ID" value="CAL8137155.1"/>
    <property type="molecule type" value="Genomic_DNA"/>
</dbReference>
<feature type="domain" description="C2H2-type" evidence="10">
    <location>
        <begin position="882"/>
        <end position="909"/>
    </location>
</feature>
<evidence type="ECO:0000313" key="12">
    <source>
        <dbReference type="Proteomes" id="UP001642540"/>
    </source>
</evidence>
<feature type="domain" description="C2H2-type" evidence="10">
    <location>
        <begin position="731"/>
        <end position="758"/>
    </location>
</feature>
<dbReference type="SMART" id="SM00355">
    <property type="entry name" value="ZnF_C2H2"/>
    <property type="match status" value="16"/>
</dbReference>
<evidence type="ECO:0000256" key="5">
    <source>
        <dbReference type="ARBA" id="ARBA00023015"/>
    </source>
</evidence>
<evidence type="ECO:0000256" key="4">
    <source>
        <dbReference type="ARBA" id="ARBA00022833"/>
    </source>
</evidence>
<evidence type="ECO:0000313" key="11">
    <source>
        <dbReference type="EMBL" id="CAL8137155.1"/>
    </source>
</evidence>
<dbReference type="InterPro" id="IPR036236">
    <property type="entry name" value="Znf_C2H2_sf"/>
</dbReference>
<dbReference type="PANTHER" id="PTHR24399">
    <property type="entry name" value="ZINC FINGER AND BTB DOMAIN-CONTAINING"/>
    <property type="match status" value="1"/>
</dbReference>
<dbReference type="Proteomes" id="UP001642540">
    <property type="component" value="Unassembled WGS sequence"/>
</dbReference>
<evidence type="ECO:0000256" key="8">
    <source>
        <dbReference type="PROSITE-ProRule" id="PRU00042"/>
    </source>
</evidence>
<evidence type="ECO:0000256" key="6">
    <source>
        <dbReference type="ARBA" id="ARBA00023163"/>
    </source>
</evidence>
<feature type="compositionally biased region" description="Basic and acidic residues" evidence="9">
    <location>
        <begin position="443"/>
        <end position="475"/>
    </location>
</feature>
<evidence type="ECO:0000259" key="10">
    <source>
        <dbReference type="PROSITE" id="PS50157"/>
    </source>
</evidence>
<dbReference type="Pfam" id="PF00096">
    <property type="entry name" value="zf-C2H2"/>
    <property type="match status" value="3"/>
</dbReference>
<evidence type="ECO:0000256" key="7">
    <source>
        <dbReference type="ARBA" id="ARBA00023242"/>
    </source>
</evidence>
<organism evidence="11 12">
    <name type="scientific">Orchesella dallaii</name>
    <dbReference type="NCBI Taxonomy" id="48710"/>
    <lineage>
        <taxon>Eukaryota</taxon>
        <taxon>Metazoa</taxon>
        <taxon>Ecdysozoa</taxon>
        <taxon>Arthropoda</taxon>
        <taxon>Hexapoda</taxon>
        <taxon>Collembola</taxon>
        <taxon>Entomobryomorpha</taxon>
        <taxon>Entomobryoidea</taxon>
        <taxon>Orchesellidae</taxon>
        <taxon>Orchesellinae</taxon>
        <taxon>Orchesella</taxon>
    </lineage>
</organism>
<feature type="domain" description="C2H2-type" evidence="10">
    <location>
        <begin position="360"/>
        <end position="388"/>
    </location>
</feature>
<keyword evidence="12" id="KW-1185">Reference proteome</keyword>
<feature type="domain" description="C2H2-type" evidence="10">
    <location>
        <begin position="821"/>
        <end position="844"/>
    </location>
</feature>
<evidence type="ECO:0000256" key="3">
    <source>
        <dbReference type="ARBA" id="ARBA00022737"/>
    </source>
</evidence>
<feature type="domain" description="C2H2-type" evidence="10">
    <location>
        <begin position="673"/>
        <end position="701"/>
    </location>
</feature>
<dbReference type="Gene3D" id="3.30.160.60">
    <property type="entry name" value="Classic Zinc Finger"/>
    <property type="match status" value="8"/>
</dbReference>
<keyword evidence="3" id="KW-0677">Repeat</keyword>
<protein>
    <recommendedName>
        <fullName evidence="10">C2H2-type domain-containing protein</fullName>
    </recommendedName>
</protein>
<reference evidence="11 12" key="1">
    <citation type="submission" date="2024-08" db="EMBL/GenBank/DDBJ databases">
        <authorList>
            <person name="Cucini C."/>
            <person name="Frati F."/>
        </authorList>
    </citation>
    <scope>NUCLEOTIDE SEQUENCE [LARGE SCALE GENOMIC DNA]</scope>
</reference>
<gene>
    <name evidence="11" type="ORF">ODALV1_LOCUS26792</name>
</gene>
<dbReference type="Pfam" id="PF12874">
    <property type="entry name" value="zf-met"/>
    <property type="match status" value="2"/>
</dbReference>